<evidence type="ECO:0000256" key="1">
    <source>
        <dbReference type="ARBA" id="ARBA00023015"/>
    </source>
</evidence>
<feature type="domain" description="HTH gntR-type" evidence="4">
    <location>
        <begin position="3"/>
        <end position="71"/>
    </location>
</feature>
<accession>A0ABY7WQK7</accession>
<evidence type="ECO:0000256" key="2">
    <source>
        <dbReference type="ARBA" id="ARBA00023125"/>
    </source>
</evidence>
<dbReference type="Gene3D" id="1.10.10.10">
    <property type="entry name" value="Winged helix-like DNA-binding domain superfamily/Winged helix DNA-binding domain"/>
    <property type="match status" value="1"/>
</dbReference>
<dbReference type="Pfam" id="PF00392">
    <property type="entry name" value="GntR"/>
    <property type="match status" value="1"/>
</dbReference>
<dbReference type="InterPro" id="IPR011663">
    <property type="entry name" value="UTRA"/>
</dbReference>
<proteinExistence type="predicted"/>
<evidence type="ECO:0000313" key="6">
    <source>
        <dbReference type="Proteomes" id="UP001220377"/>
    </source>
</evidence>
<name>A0ABY7WQK7_9LACO</name>
<dbReference type="PRINTS" id="PR00035">
    <property type="entry name" value="HTHGNTR"/>
</dbReference>
<dbReference type="InterPro" id="IPR028978">
    <property type="entry name" value="Chorismate_lyase_/UTRA_dom_sf"/>
</dbReference>
<dbReference type="EMBL" id="CP117884">
    <property type="protein sequence ID" value="WDF82467.1"/>
    <property type="molecule type" value="Genomic_DNA"/>
</dbReference>
<sequence length="246" mass="27836">MTAPKYQFIEEDLRQQILDGTYPEGTIIPKELELAAHYSVSRPTIRQAVQNLVDQGLLEKKRKRGTMVRQNKIRQEFTHIIESYDQEMHAKGLATTTRVLDFRTEDATAEVAANLKLDAGSKVFKLVRLRYAGTTPIVLVTTYLPYAPLQDMATLDFTQVSLYAELAKRKAAIVHVRRKLEVMAADDTTSALLDVPTASPLFFFHTFGDASGGRRIEYSIASYRGDTNYFVFDIDNSSSNRDFHMS</sequence>
<dbReference type="Proteomes" id="UP001220377">
    <property type="component" value="Chromosome"/>
</dbReference>
<dbReference type="PANTHER" id="PTHR44846:SF1">
    <property type="entry name" value="MANNOSYL-D-GLYCERATE TRANSPORT_METABOLISM SYSTEM REPRESSOR MNGR-RELATED"/>
    <property type="match status" value="1"/>
</dbReference>
<dbReference type="Pfam" id="PF07702">
    <property type="entry name" value="UTRA"/>
    <property type="match status" value="1"/>
</dbReference>
<dbReference type="InterPro" id="IPR036390">
    <property type="entry name" value="WH_DNA-bd_sf"/>
</dbReference>
<dbReference type="PANTHER" id="PTHR44846">
    <property type="entry name" value="MANNOSYL-D-GLYCERATE TRANSPORT/METABOLISM SYSTEM REPRESSOR MNGR-RELATED"/>
    <property type="match status" value="1"/>
</dbReference>
<gene>
    <name evidence="5" type="ORF">PQ472_11320</name>
</gene>
<keyword evidence="2" id="KW-0238">DNA-binding</keyword>
<dbReference type="InterPro" id="IPR036388">
    <property type="entry name" value="WH-like_DNA-bd_sf"/>
</dbReference>
<dbReference type="CDD" id="cd07377">
    <property type="entry name" value="WHTH_GntR"/>
    <property type="match status" value="1"/>
</dbReference>
<dbReference type="Gene3D" id="3.40.1410.10">
    <property type="entry name" value="Chorismate lyase-like"/>
    <property type="match status" value="1"/>
</dbReference>
<dbReference type="SUPFAM" id="SSF46785">
    <property type="entry name" value="Winged helix' DNA-binding domain"/>
    <property type="match status" value="1"/>
</dbReference>
<dbReference type="SMART" id="SM00866">
    <property type="entry name" value="UTRA"/>
    <property type="match status" value="1"/>
</dbReference>
<reference evidence="5 6" key="1">
    <citation type="submission" date="2023-02" db="EMBL/GenBank/DDBJ databases">
        <title>Genome sequence of Lacticaseibacillus sp. KACC 23028.</title>
        <authorList>
            <person name="Kim S."/>
            <person name="Heo J."/>
            <person name="Kwon S.-W."/>
        </authorList>
    </citation>
    <scope>NUCLEOTIDE SEQUENCE [LARGE SCALE GENOMIC DNA]</scope>
    <source>
        <strain evidence="5 6">KACC 23028</strain>
    </source>
</reference>
<dbReference type="RefSeq" id="WP_274259947.1">
    <property type="nucleotide sequence ID" value="NZ_CP117884.1"/>
</dbReference>
<evidence type="ECO:0000256" key="3">
    <source>
        <dbReference type="ARBA" id="ARBA00023163"/>
    </source>
</evidence>
<dbReference type="InterPro" id="IPR000524">
    <property type="entry name" value="Tscrpt_reg_HTH_GntR"/>
</dbReference>
<protein>
    <submittedName>
        <fullName evidence="5">GntR family transcriptional regulator</fullName>
    </submittedName>
</protein>
<keyword evidence="3" id="KW-0804">Transcription</keyword>
<keyword evidence="1" id="KW-0805">Transcription regulation</keyword>
<evidence type="ECO:0000313" key="5">
    <source>
        <dbReference type="EMBL" id="WDF82467.1"/>
    </source>
</evidence>
<dbReference type="PROSITE" id="PS50949">
    <property type="entry name" value="HTH_GNTR"/>
    <property type="match status" value="1"/>
</dbReference>
<dbReference type="SUPFAM" id="SSF64288">
    <property type="entry name" value="Chorismate lyase-like"/>
    <property type="match status" value="1"/>
</dbReference>
<organism evidence="5 6">
    <name type="scientific">Lacticaseibacillus pabuli</name>
    <dbReference type="NCBI Taxonomy" id="3025672"/>
    <lineage>
        <taxon>Bacteria</taxon>
        <taxon>Bacillati</taxon>
        <taxon>Bacillota</taxon>
        <taxon>Bacilli</taxon>
        <taxon>Lactobacillales</taxon>
        <taxon>Lactobacillaceae</taxon>
        <taxon>Lacticaseibacillus</taxon>
    </lineage>
</organism>
<dbReference type="InterPro" id="IPR050679">
    <property type="entry name" value="Bact_HTH_transcr_reg"/>
</dbReference>
<dbReference type="SMART" id="SM00345">
    <property type="entry name" value="HTH_GNTR"/>
    <property type="match status" value="1"/>
</dbReference>
<evidence type="ECO:0000259" key="4">
    <source>
        <dbReference type="PROSITE" id="PS50949"/>
    </source>
</evidence>
<keyword evidence="6" id="KW-1185">Reference proteome</keyword>